<evidence type="ECO:0000256" key="1">
    <source>
        <dbReference type="SAM" id="MobiDB-lite"/>
    </source>
</evidence>
<protein>
    <submittedName>
        <fullName evidence="2">Uncharacterized protein</fullName>
    </submittedName>
</protein>
<comment type="caution">
    <text evidence="2">The sequence shown here is derived from an EMBL/GenBank/DDBJ whole genome shotgun (WGS) entry which is preliminary data.</text>
</comment>
<evidence type="ECO:0000313" key="3">
    <source>
        <dbReference type="Proteomes" id="UP001244011"/>
    </source>
</evidence>
<sequence length="97" mass="10063">MDPSESQGGHSDGAHESAGSPPNSTHAQFAQALRELSRGEQAAAALEKNLSNLESKLDEILASFEDNMPAADEKEPAQPPTGHGKEPANGSGNDGNR</sequence>
<dbReference type="GeneID" id="85307202"/>
<proteinExistence type="predicted"/>
<organism evidence="2 3">
    <name type="scientific">Phialemonium atrogriseum</name>
    <dbReference type="NCBI Taxonomy" id="1093897"/>
    <lineage>
        <taxon>Eukaryota</taxon>
        <taxon>Fungi</taxon>
        <taxon>Dikarya</taxon>
        <taxon>Ascomycota</taxon>
        <taxon>Pezizomycotina</taxon>
        <taxon>Sordariomycetes</taxon>
        <taxon>Sordariomycetidae</taxon>
        <taxon>Cephalothecales</taxon>
        <taxon>Cephalothecaceae</taxon>
        <taxon>Phialemonium</taxon>
    </lineage>
</organism>
<dbReference type="RefSeq" id="XP_060284597.1">
    <property type="nucleotide sequence ID" value="XM_060424015.1"/>
</dbReference>
<name>A0AAJ0C1H0_9PEZI</name>
<evidence type="ECO:0000313" key="2">
    <source>
        <dbReference type="EMBL" id="KAK1768384.1"/>
    </source>
</evidence>
<gene>
    <name evidence="2" type="ORF">QBC33DRAFT_374439</name>
</gene>
<keyword evidence="3" id="KW-1185">Reference proteome</keyword>
<dbReference type="AlphaFoldDB" id="A0AAJ0C1H0"/>
<reference evidence="2" key="1">
    <citation type="submission" date="2023-06" db="EMBL/GenBank/DDBJ databases">
        <title>Genome-scale phylogeny and comparative genomics of the fungal order Sordariales.</title>
        <authorList>
            <consortium name="Lawrence Berkeley National Laboratory"/>
            <person name="Hensen N."/>
            <person name="Bonometti L."/>
            <person name="Westerberg I."/>
            <person name="Brannstrom I.O."/>
            <person name="Guillou S."/>
            <person name="Cros-Aarteil S."/>
            <person name="Calhoun S."/>
            <person name="Haridas S."/>
            <person name="Kuo A."/>
            <person name="Mondo S."/>
            <person name="Pangilinan J."/>
            <person name="Riley R."/>
            <person name="Labutti K."/>
            <person name="Andreopoulos B."/>
            <person name="Lipzen A."/>
            <person name="Chen C."/>
            <person name="Yanf M."/>
            <person name="Daum C."/>
            <person name="Ng V."/>
            <person name="Clum A."/>
            <person name="Steindorff A."/>
            <person name="Ohm R."/>
            <person name="Martin F."/>
            <person name="Silar P."/>
            <person name="Natvig D."/>
            <person name="Lalanne C."/>
            <person name="Gautier V."/>
            <person name="Ament-Velasquez S.L."/>
            <person name="Kruys A."/>
            <person name="Hutchinson M.I."/>
            <person name="Powell A.J."/>
            <person name="Barry K."/>
            <person name="Miller A.N."/>
            <person name="Grigoriev I.V."/>
            <person name="Debuchy R."/>
            <person name="Gladieux P."/>
            <person name="Thoren M.H."/>
            <person name="Johannesson H."/>
        </authorList>
    </citation>
    <scope>NUCLEOTIDE SEQUENCE</scope>
    <source>
        <strain evidence="2">8032-3</strain>
    </source>
</reference>
<accession>A0AAJ0C1H0</accession>
<dbReference type="EMBL" id="MU839005">
    <property type="protein sequence ID" value="KAK1768384.1"/>
    <property type="molecule type" value="Genomic_DNA"/>
</dbReference>
<dbReference type="Proteomes" id="UP001244011">
    <property type="component" value="Unassembled WGS sequence"/>
</dbReference>
<feature type="region of interest" description="Disordered" evidence="1">
    <location>
        <begin position="1"/>
        <end position="27"/>
    </location>
</feature>
<feature type="region of interest" description="Disordered" evidence="1">
    <location>
        <begin position="61"/>
        <end position="97"/>
    </location>
</feature>